<evidence type="ECO:0000313" key="1">
    <source>
        <dbReference type="EMBL" id="JAD95619.1"/>
    </source>
</evidence>
<dbReference type="InterPro" id="IPR027850">
    <property type="entry name" value="DUF4504"/>
</dbReference>
<organism evidence="1">
    <name type="scientific">Arundo donax</name>
    <name type="common">Giant reed</name>
    <name type="synonym">Donax arundinaceus</name>
    <dbReference type="NCBI Taxonomy" id="35708"/>
    <lineage>
        <taxon>Eukaryota</taxon>
        <taxon>Viridiplantae</taxon>
        <taxon>Streptophyta</taxon>
        <taxon>Embryophyta</taxon>
        <taxon>Tracheophyta</taxon>
        <taxon>Spermatophyta</taxon>
        <taxon>Magnoliopsida</taxon>
        <taxon>Liliopsida</taxon>
        <taxon>Poales</taxon>
        <taxon>Poaceae</taxon>
        <taxon>PACMAD clade</taxon>
        <taxon>Arundinoideae</taxon>
        <taxon>Arundineae</taxon>
        <taxon>Arundo</taxon>
    </lineage>
</organism>
<name>A0A0A9E4G5_ARUDO</name>
<dbReference type="PANTHER" id="PTHR31366:SF2">
    <property type="entry name" value="UPF0739 PROTEIN C1ORF74"/>
    <property type="match status" value="1"/>
</dbReference>
<dbReference type="Pfam" id="PF14953">
    <property type="entry name" value="DUF4504"/>
    <property type="match status" value="1"/>
</dbReference>
<dbReference type="EMBL" id="GBRH01202276">
    <property type="protein sequence ID" value="JAD95619.1"/>
    <property type="molecule type" value="Transcribed_RNA"/>
</dbReference>
<dbReference type="AlphaFoldDB" id="A0A0A9E4G5"/>
<proteinExistence type="predicted"/>
<protein>
    <submittedName>
        <fullName evidence="1">Uncharacterized protein</fullName>
    </submittedName>
</protein>
<dbReference type="PANTHER" id="PTHR31366">
    <property type="entry name" value="UPF0739 PROTEIN C1ORF74"/>
    <property type="match status" value="1"/>
</dbReference>
<reference evidence="1" key="2">
    <citation type="journal article" date="2015" name="Data Brief">
        <title>Shoot transcriptome of the giant reed, Arundo donax.</title>
        <authorList>
            <person name="Barrero R.A."/>
            <person name="Guerrero F.D."/>
            <person name="Moolhuijzen P."/>
            <person name="Goolsby J.A."/>
            <person name="Tidwell J."/>
            <person name="Bellgard S.E."/>
            <person name="Bellgard M.I."/>
        </authorList>
    </citation>
    <scope>NUCLEOTIDE SEQUENCE</scope>
    <source>
        <tissue evidence="1">Shoot tissue taken approximately 20 cm above the soil surface</tissue>
    </source>
</reference>
<accession>A0A0A9E4G5</accession>
<sequence length="131" mass="14815">MDYGGTMPQLQENLCSLLHHAQQESRVLKPLKVMIVKDMLYLIHVKGLAQHVSPNARSQHQLAFVDLEKSCCKVFTFSDNPFSIFICCRCYQILFFITESCIGVAAFEHGRERQCAGACICPRSVFSQIPC</sequence>
<reference evidence="1" key="1">
    <citation type="submission" date="2014-09" db="EMBL/GenBank/DDBJ databases">
        <authorList>
            <person name="Magalhaes I.L.F."/>
            <person name="Oliveira U."/>
            <person name="Santos F.R."/>
            <person name="Vidigal T.H.D.A."/>
            <person name="Brescovit A.D."/>
            <person name="Santos A.J."/>
        </authorList>
    </citation>
    <scope>NUCLEOTIDE SEQUENCE</scope>
    <source>
        <tissue evidence="1">Shoot tissue taken approximately 20 cm above the soil surface</tissue>
    </source>
</reference>